<dbReference type="CDD" id="cd05233">
    <property type="entry name" value="SDR_c"/>
    <property type="match status" value="1"/>
</dbReference>
<dbReference type="AlphaFoldDB" id="A0A850PA89"/>
<dbReference type="Pfam" id="PF00106">
    <property type="entry name" value="adh_short"/>
    <property type="match status" value="1"/>
</dbReference>
<dbReference type="GO" id="GO:0016491">
    <property type="term" value="F:oxidoreductase activity"/>
    <property type="evidence" value="ECO:0007669"/>
    <property type="project" value="UniProtKB-KW"/>
</dbReference>
<gene>
    <name evidence="3" type="ORF">HUK82_09820</name>
</gene>
<dbReference type="PANTHER" id="PTHR44196">
    <property type="entry name" value="DEHYDROGENASE/REDUCTASE SDR FAMILY MEMBER 7B"/>
    <property type="match status" value="1"/>
</dbReference>
<comment type="caution">
    <text evidence="3">The sequence shown here is derived from an EMBL/GenBank/DDBJ whole genome shotgun (WGS) entry which is preliminary data.</text>
</comment>
<sequence>MKTVGRPLAGQVALITGASRGIGRATALELARRGAHCVVTARTVGALEELDDDIRAGGGTATLLPLDLTDGPALDQLGPSLAARFGRLDLLVHAAACLGVLTPVGHIRERDWSAVMAVNLTAGWRLLRTVAPLLERAPAGRAVVLTDGHADRPEPFWGLMAASKAGLAALVRTWALECASRSALRVMLHDPGPTATRLRAQAMPGEDVTSVPSADQAALQIVTLCLPHSAA</sequence>
<organism evidence="3 4">
    <name type="scientific">Ameyamaea chiangmaiensis</name>
    <dbReference type="NCBI Taxonomy" id="442969"/>
    <lineage>
        <taxon>Bacteria</taxon>
        <taxon>Pseudomonadati</taxon>
        <taxon>Pseudomonadota</taxon>
        <taxon>Alphaproteobacteria</taxon>
        <taxon>Acetobacterales</taxon>
        <taxon>Acetobacteraceae</taxon>
        <taxon>Ameyamaea</taxon>
    </lineage>
</organism>
<accession>A0A850PA89</accession>
<proteinExistence type="inferred from homology"/>
<dbReference type="InterPro" id="IPR002347">
    <property type="entry name" value="SDR_fam"/>
</dbReference>
<reference evidence="3 4" key="1">
    <citation type="submission" date="2020-06" db="EMBL/GenBank/DDBJ databases">
        <title>Description of novel acetic acid bacteria.</title>
        <authorList>
            <person name="Sombolestani A."/>
        </authorList>
    </citation>
    <scope>NUCLEOTIDE SEQUENCE [LARGE SCALE GENOMIC DNA]</scope>
    <source>
        <strain evidence="3 4">LMG 27010</strain>
    </source>
</reference>
<dbReference type="SUPFAM" id="SSF51735">
    <property type="entry name" value="NAD(P)-binding Rossmann-fold domains"/>
    <property type="match status" value="1"/>
</dbReference>
<evidence type="ECO:0000256" key="1">
    <source>
        <dbReference type="ARBA" id="ARBA00006484"/>
    </source>
</evidence>
<evidence type="ECO:0000313" key="4">
    <source>
        <dbReference type="Proteomes" id="UP000585665"/>
    </source>
</evidence>
<keyword evidence="4" id="KW-1185">Reference proteome</keyword>
<dbReference type="InterPro" id="IPR036291">
    <property type="entry name" value="NAD(P)-bd_dom_sf"/>
</dbReference>
<comment type="similarity">
    <text evidence="1">Belongs to the short-chain dehydrogenases/reductases (SDR) family.</text>
</comment>
<dbReference type="PANTHER" id="PTHR44196:SF4">
    <property type="entry name" value="SHORT CHAIN DEHYDROGENASE"/>
    <property type="match status" value="1"/>
</dbReference>
<dbReference type="EMBL" id="JABXXR010000070">
    <property type="protein sequence ID" value="NVN40858.1"/>
    <property type="molecule type" value="Genomic_DNA"/>
</dbReference>
<name>A0A850PA89_9PROT</name>
<dbReference type="Proteomes" id="UP000585665">
    <property type="component" value="Unassembled WGS sequence"/>
</dbReference>
<dbReference type="GO" id="GO:0016020">
    <property type="term" value="C:membrane"/>
    <property type="evidence" value="ECO:0007669"/>
    <property type="project" value="TreeGrafter"/>
</dbReference>
<evidence type="ECO:0000313" key="3">
    <source>
        <dbReference type="EMBL" id="NVN40858.1"/>
    </source>
</evidence>
<evidence type="ECO:0000256" key="2">
    <source>
        <dbReference type="ARBA" id="ARBA00023002"/>
    </source>
</evidence>
<keyword evidence="2" id="KW-0560">Oxidoreductase</keyword>
<dbReference type="RefSeq" id="WP_176613794.1">
    <property type="nucleotide sequence ID" value="NZ_JABXXR010000070.1"/>
</dbReference>
<dbReference type="Gene3D" id="3.40.50.720">
    <property type="entry name" value="NAD(P)-binding Rossmann-like Domain"/>
    <property type="match status" value="1"/>
</dbReference>
<protein>
    <submittedName>
        <fullName evidence="3">SDR family oxidoreductase</fullName>
    </submittedName>
</protein>
<dbReference type="PRINTS" id="PR00081">
    <property type="entry name" value="GDHRDH"/>
</dbReference>